<dbReference type="GO" id="GO:0009697">
    <property type="term" value="P:salicylic acid biosynthetic process"/>
    <property type="evidence" value="ECO:0007669"/>
    <property type="project" value="InterPro"/>
</dbReference>
<feature type="binding site" evidence="2">
    <location>
        <position position="42"/>
    </location>
    <ligand>
        <name>substrate</name>
    </ligand>
</feature>
<protein>
    <submittedName>
        <fullName evidence="4">Chorismate mutase, type II</fullName>
    </submittedName>
</protein>
<dbReference type="Pfam" id="PF01817">
    <property type="entry name" value="CM_2"/>
    <property type="match status" value="1"/>
</dbReference>
<dbReference type="SMART" id="SM00830">
    <property type="entry name" value="CM_2"/>
    <property type="match status" value="1"/>
</dbReference>
<dbReference type="eggNOG" id="COG1605">
    <property type="taxonomic scope" value="Bacteria"/>
</dbReference>
<name>K9XY48_STAC7</name>
<proteinExistence type="predicted"/>
<dbReference type="PANTHER" id="PTHR38041">
    <property type="entry name" value="CHORISMATE MUTASE"/>
    <property type="match status" value="1"/>
</dbReference>
<dbReference type="NCBIfam" id="NF005475">
    <property type="entry name" value="PRK07075.1"/>
    <property type="match status" value="1"/>
</dbReference>
<evidence type="ECO:0000313" key="5">
    <source>
        <dbReference type="Proteomes" id="UP000010473"/>
    </source>
</evidence>
<dbReference type="PIRSF" id="PIRSF029775">
    <property type="entry name" value="Isochor_pyr_lyas"/>
    <property type="match status" value="1"/>
</dbReference>
<dbReference type="GO" id="GO:0016835">
    <property type="term" value="F:carbon-oxygen lyase activity"/>
    <property type="evidence" value="ECO:0007669"/>
    <property type="project" value="InterPro"/>
</dbReference>
<dbReference type="Proteomes" id="UP000010473">
    <property type="component" value="Chromosome"/>
</dbReference>
<dbReference type="NCBIfam" id="TIGR01803">
    <property type="entry name" value="CM-like"/>
    <property type="match status" value="1"/>
</dbReference>
<dbReference type="InterPro" id="IPR036979">
    <property type="entry name" value="CM_dom_sf"/>
</dbReference>
<reference evidence="5" key="1">
    <citation type="journal article" date="2013" name="Proc. Natl. Acad. Sci. U.S.A.">
        <title>Improving the coverage of the cyanobacterial phylum using diversity-driven genome sequencing.</title>
        <authorList>
            <person name="Shih P.M."/>
            <person name="Wu D."/>
            <person name="Latifi A."/>
            <person name="Axen S.D."/>
            <person name="Fewer D.P."/>
            <person name="Talla E."/>
            <person name="Calteau A."/>
            <person name="Cai F."/>
            <person name="Tandeau de Marsac N."/>
            <person name="Rippka R."/>
            <person name="Herdman M."/>
            <person name="Sivonen K."/>
            <person name="Coursin T."/>
            <person name="Laurent T."/>
            <person name="Goodwin L."/>
            <person name="Nolan M."/>
            <person name="Davenport K.W."/>
            <person name="Han C.S."/>
            <person name="Rubin E.M."/>
            <person name="Eisen J.A."/>
            <person name="Woyke T."/>
            <person name="Gugger M."/>
            <person name="Kerfeld C.A."/>
        </authorList>
    </citation>
    <scope>NUCLEOTIDE SEQUENCE [LARGE SCALE GENOMIC DNA]</scope>
    <source>
        <strain evidence="5">ATCC 29371 / PCC 7437</strain>
    </source>
</reference>
<dbReference type="InterPro" id="IPR051331">
    <property type="entry name" value="Chorismate_mutase-related"/>
</dbReference>
<dbReference type="InterPro" id="IPR008241">
    <property type="entry name" value="Isochorismate_pyruvate-lyase"/>
</dbReference>
<evidence type="ECO:0000313" key="4">
    <source>
        <dbReference type="EMBL" id="AFZ37530.1"/>
    </source>
</evidence>
<organism evidence="4 5">
    <name type="scientific">Stanieria cyanosphaera (strain ATCC 29371 / PCC 7437)</name>
    <dbReference type="NCBI Taxonomy" id="111780"/>
    <lineage>
        <taxon>Bacteria</taxon>
        <taxon>Bacillati</taxon>
        <taxon>Cyanobacteriota</taxon>
        <taxon>Cyanophyceae</taxon>
        <taxon>Pleurocapsales</taxon>
        <taxon>Dermocarpellaceae</taxon>
        <taxon>Stanieria</taxon>
    </lineage>
</organism>
<keyword evidence="1" id="KW-0413">Isomerase</keyword>
<evidence type="ECO:0000259" key="3">
    <source>
        <dbReference type="PROSITE" id="PS51168"/>
    </source>
</evidence>
<dbReference type="InterPro" id="IPR002701">
    <property type="entry name" value="CM_II_prokaryot"/>
</dbReference>
<keyword evidence="5" id="KW-1185">Reference proteome</keyword>
<dbReference type="SUPFAM" id="SSF48600">
    <property type="entry name" value="Chorismate mutase II"/>
    <property type="match status" value="1"/>
</dbReference>
<dbReference type="Gene3D" id="1.20.59.10">
    <property type="entry name" value="Chorismate mutase"/>
    <property type="match status" value="1"/>
</dbReference>
<dbReference type="EMBL" id="CP003653">
    <property type="protein sequence ID" value="AFZ37530.1"/>
    <property type="molecule type" value="Genomic_DNA"/>
</dbReference>
<dbReference type="GO" id="GO:0004106">
    <property type="term" value="F:chorismate mutase activity"/>
    <property type="evidence" value="ECO:0007669"/>
    <property type="project" value="InterPro"/>
</dbReference>
<evidence type="ECO:0000256" key="2">
    <source>
        <dbReference type="PIRSR" id="PIRSR029775-1"/>
    </source>
</evidence>
<feature type="binding site" evidence="2">
    <location>
        <position position="31"/>
    </location>
    <ligand>
        <name>substrate</name>
    </ligand>
</feature>
<dbReference type="PROSITE" id="PS51168">
    <property type="entry name" value="CHORISMATE_MUT_2"/>
    <property type="match status" value="1"/>
</dbReference>
<dbReference type="AlphaFoldDB" id="K9XY48"/>
<dbReference type="InterPro" id="IPR036263">
    <property type="entry name" value="Chorismate_II_sf"/>
</dbReference>
<dbReference type="KEGG" id="scs:Sta7437_4053"/>
<dbReference type="PANTHER" id="PTHR38041:SF1">
    <property type="entry name" value="CHORISMATE MUTASE"/>
    <property type="match status" value="1"/>
</dbReference>
<dbReference type="STRING" id="111780.Sta7437_4053"/>
<gene>
    <name evidence="4" type="ordered locus">Sta7437_4053</name>
</gene>
<accession>K9XY48</accession>
<sequence>MKSPKECQNLQEIRTEIDQLDRDIINLLGQRFEYVKVASKFKTNEISVKAPERLQAMLTQRRIWAESAGLNPDVIEEMYQNLVNYFINEELQSLQNNR</sequence>
<dbReference type="OrthoDB" id="514491at2"/>
<dbReference type="HOGENOM" id="CLU_131518_2_1_3"/>
<feature type="binding site" evidence="2">
    <location>
        <position position="90"/>
    </location>
    <ligand>
        <name>substrate</name>
    </ligand>
</feature>
<feature type="domain" description="Chorismate mutase" evidence="3">
    <location>
        <begin position="4"/>
        <end position="94"/>
    </location>
</feature>
<feature type="binding site" evidence="2">
    <location>
        <position position="14"/>
    </location>
    <ligand>
        <name>substrate</name>
    </ligand>
</feature>
<evidence type="ECO:0000256" key="1">
    <source>
        <dbReference type="ARBA" id="ARBA00023235"/>
    </source>
</evidence>
<dbReference type="GO" id="GO:0046417">
    <property type="term" value="P:chorismate metabolic process"/>
    <property type="evidence" value="ECO:0007669"/>
    <property type="project" value="InterPro"/>
</dbReference>
<dbReference type="RefSeq" id="WP_015195188.1">
    <property type="nucleotide sequence ID" value="NC_019748.1"/>
</dbReference>